<dbReference type="RefSeq" id="XP_040771202.1">
    <property type="nucleotide sequence ID" value="XM_040915109.1"/>
</dbReference>
<dbReference type="EMBL" id="MU032353">
    <property type="protein sequence ID" value="KAF3760223.1"/>
    <property type="molecule type" value="Genomic_DNA"/>
</dbReference>
<dbReference type="GeneID" id="63832238"/>
<feature type="region of interest" description="Disordered" evidence="1">
    <location>
        <begin position="146"/>
        <end position="168"/>
    </location>
</feature>
<evidence type="ECO:0000313" key="3">
    <source>
        <dbReference type="Proteomes" id="UP000803844"/>
    </source>
</evidence>
<feature type="compositionally biased region" description="Basic and acidic residues" evidence="1">
    <location>
        <begin position="153"/>
        <end position="168"/>
    </location>
</feature>
<dbReference type="OrthoDB" id="3437826at2759"/>
<reference evidence="2" key="1">
    <citation type="journal article" date="2020" name="Phytopathology">
        <title>Genome sequence of the chestnut blight fungus Cryphonectria parasitica EP155: A fundamental resource for an archetypical invasive plant pathogen.</title>
        <authorList>
            <person name="Crouch J.A."/>
            <person name="Dawe A."/>
            <person name="Aerts A."/>
            <person name="Barry K."/>
            <person name="Churchill A.C.L."/>
            <person name="Grimwood J."/>
            <person name="Hillman B."/>
            <person name="Milgroom M.G."/>
            <person name="Pangilinan J."/>
            <person name="Smith M."/>
            <person name="Salamov A."/>
            <person name="Schmutz J."/>
            <person name="Yadav J."/>
            <person name="Grigoriev I.V."/>
            <person name="Nuss D."/>
        </authorList>
    </citation>
    <scope>NUCLEOTIDE SEQUENCE</scope>
    <source>
        <strain evidence="2">EP155</strain>
    </source>
</reference>
<feature type="region of interest" description="Disordered" evidence="1">
    <location>
        <begin position="22"/>
        <end position="128"/>
    </location>
</feature>
<dbReference type="AlphaFoldDB" id="A0A9P4XSQ9"/>
<feature type="compositionally biased region" description="Low complexity" evidence="1">
    <location>
        <begin position="98"/>
        <end position="114"/>
    </location>
</feature>
<feature type="compositionally biased region" description="Low complexity" evidence="1">
    <location>
        <begin position="70"/>
        <end position="81"/>
    </location>
</feature>
<gene>
    <name evidence="2" type="ORF">M406DRAFT_104650</name>
</gene>
<keyword evidence="3" id="KW-1185">Reference proteome</keyword>
<dbReference type="Proteomes" id="UP000803844">
    <property type="component" value="Unassembled WGS sequence"/>
</dbReference>
<organism evidence="2 3">
    <name type="scientific">Cryphonectria parasitica (strain ATCC 38755 / EP155)</name>
    <dbReference type="NCBI Taxonomy" id="660469"/>
    <lineage>
        <taxon>Eukaryota</taxon>
        <taxon>Fungi</taxon>
        <taxon>Dikarya</taxon>
        <taxon>Ascomycota</taxon>
        <taxon>Pezizomycotina</taxon>
        <taxon>Sordariomycetes</taxon>
        <taxon>Sordariomycetidae</taxon>
        <taxon>Diaporthales</taxon>
        <taxon>Cryphonectriaceae</taxon>
        <taxon>Cryphonectria-Endothia species complex</taxon>
        <taxon>Cryphonectria</taxon>
    </lineage>
</organism>
<sequence length="168" mass="18316">MLDNIHSLSIYIPAIFQHSSYPASATDSEDDMASPTSDSRRNSRGDSGRSNSIGRRPRLLRSSKTEPSITATTASLNALATPQTSRKATDLLSQVAFSSSPPSSASPLSRSPASMYGSMSLDSMPRESAELDGFSCHLDSDRYVSFPSFDTWDPNRHEEHDEAERKSP</sequence>
<protein>
    <submittedName>
        <fullName evidence="2">Uncharacterized protein</fullName>
    </submittedName>
</protein>
<evidence type="ECO:0000256" key="1">
    <source>
        <dbReference type="SAM" id="MobiDB-lite"/>
    </source>
</evidence>
<name>A0A9P4XSQ9_CRYP1</name>
<evidence type="ECO:0000313" key="2">
    <source>
        <dbReference type="EMBL" id="KAF3760223.1"/>
    </source>
</evidence>
<accession>A0A9P4XSQ9</accession>
<comment type="caution">
    <text evidence="2">The sequence shown here is derived from an EMBL/GenBank/DDBJ whole genome shotgun (WGS) entry which is preliminary data.</text>
</comment>
<feature type="compositionally biased region" description="Polar residues" evidence="1">
    <location>
        <begin position="82"/>
        <end position="97"/>
    </location>
</feature>
<proteinExistence type="predicted"/>
<feature type="compositionally biased region" description="Basic and acidic residues" evidence="1">
    <location>
        <begin position="38"/>
        <end position="47"/>
    </location>
</feature>